<dbReference type="RefSeq" id="WP_163942466.1">
    <property type="nucleotide sequence ID" value="NZ_JAAFZH010000001.1"/>
</dbReference>
<dbReference type="InterPro" id="IPR025665">
    <property type="entry name" value="Beta-barrel_OMP_2"/>
</dbReference>
<gene>
    <name evidence="3" type="ORF">GK108_02915</name>
</gene>
<keyword evidence="4" id="KW-1185">Reference proteome</keyword>
<evidence type="ECO:0000313" key="4">
    <source>
        <dbReference type="Proteomes" id="UP000474175"/>
    </source>
</evidence>
<accession>A0A6L9LAC1</accession>
<dbReference type="AlphaFoldDB" id="A0A6L9LAC1"/>
<reference evidence="3 4" key="1">
    <citation type="submission" date="2020-02" db="EMBL/GenBank/DDBJ databases">
        <title>Draft genome sequence of two Spirosoma agri KCTC 52727 and Spirosoma terrae KCTC 52035.</title>
        <authorList>
            <person name="Rojas J."/>
            <person name="Ambika Manirajan B."/>
            <person name="Suarez C."/>
            <person name="Ratering S."/>
            <person name="Schnell S."/>
        </authorList>
    </citation>
    <scope>NUCLEOTIDE SEQUENCE [LARGE SCALE GENOMIC DNA]</scope>
    <source>
        <strain evidence="3 4">KCTC 52035</strain>
    </source>
</reference>
<dbReference type="Proteomes" id="UP000474175">
    <property type="component" value="Unassembled WGS sequence"/>
</dbReference>
<name>A0A6L9LAC1_9BACT</name>
<feature type="chain" id="PRO_5026898396" evidence="1">
    <location>
        <begin position="25"/>
        <end position="232"/>
    </location>
</feature>
<sequence>MKRFVLASAVALILCVFSSQTSYAQIQVGVRGGANWAFASKPDFLGSLTPTLHPSPGPTGAIFLDIPLNERVSFRPEIAYVQKGFVVKEGMDLNLGGFTLPLGARIAYQSQNLEIPLLFKVNMTDGPVQPYLIAGPAVGYAMDGRVRTRATALISTKPIDVDVNYGDMLNRWDISAVGGLGVSMDAGVGKLFVEGRYTHGFSRQVQVPVVNINARNRGVAVSVGYSFPIGGY</sequence>
<feature type="signal peptide" evidence="1">
    <location>
        <begin position="1"/>
        <end position="24"/>
    </location>
</feature>
<evidence type="ECO:0000313" key="3">
    <source>
        <dbReference type="EMBL" id="NDU93809.1"/>
    </source>
</evidence>
<proteinExistence type="predicted"/>
<keyword evidence="1" id="KW-0732">Signal</keyword>
<dbReference type="Pfam" id="PF13568">
    <property type="entry name" value="OMP_b-brl_2"/>
    <property type="match status" value="1"/>
</dbReference>
<comment type="caution">
    <text evidence="3">The sequence shown here is derived from an EMBL/GenBank/DDBJ whole genome shotgun (WGS) entry which is preliminary data.</text>
</comment>
<dbReference type="EMBL" id="JAAFZH010000001">
    <property type="protein sequence ID" value="NDU93809.1"/>
    <property type="molecule type" value="Genomic_DNA"/>
</dbReference>
<feature type="domain" description="Outer membrane protein beta-barrel" evidence="2">
    <location>
        <begin position="23"/>
        <end position="202"/>
    </location>
</feature>
<evidence type="ECO:0000259" key="2">
    <source>
        <dbReference type="Pfam" id="PF13568"/>
    </source>
</evidence>
<organism evidence="3 4">
    <name type="scientific">Spirosoma terrae</name>
    <dbReference type="NCBI Taxonomy" id="1968276"/>
    <lineage>
        <taxon>Bacteria</taxon>
        <taxon>Pseudomonadati</taxon>
        <taxon>Bacteroidota</taxon>
        <taxon>Cytophagia</taxon>
        <taxon>Cytophagales</taxon>
        <taxon>Cytophagaceae</taxon>
        <taxon>Spirosoma</taxon>
    </lineage>
</organism>
<evidence type="ECO:0000256" key="1">
    <source>
        <dbReference type="SAM" id="SignalP"/>
    </source>
</evidence>
<protein>
    <submittedName>
        <fullName evidence="3">PorT family protein</fullName>
    </submittedName>
</protein>